<feature type="transmembrane region" description="Helical" evidence="10">
    <location>
        <begin position="35"/>
        <end position="57"/>
    </location>
</feature>
<evidence type="ECO:0000256" key="9">
    <source>
        <dbReference type="ARBA" id="ARBA00023136"/>
    </source>
</evidence>
<evidence type="ECO:0000256" key="1">
    <source>
        <dbReference type="ARBA" id="ARBA00002254"/>
    </source>
</evidence>
<keyword evidence="8 10" id="KW-1133">Transmembrane helix</keyword>
<evidence type="ECO:0000256" key="4">
    <source>
        <dbReference type="ARBA" id="ARBA00022475"/>
    </source>
</evidence>
<evidence type="ECO:0000256" key="8">
    <source>
        <dbReference type="ARBA" id="ARBA00022989"/>
    </source>
</evidence>
<dbReference type="PATRIC" id="fig|1048808.3.peg.2423"/>
<comment type="subcellular location">
    <subcellularLocation>
        <location evidence="10">Cell inner membrane</location>
    </subcellularLocation>
    <subcellularLocation>
        <location evidence="2">Cell membrane</location>
        <topology evidence="2">Single-pass membrane protein</topology>
    </subcellularLocation>
</comment>
<evidence type="ECO:0000256" key="2">
    <source>
        <dbReference type="ARBA" id="ARBA00004162"/>
    </source>
</evidence>
<proteinExistence type="inferred from homology"/>
<keyword evidence="12" id="KW-1185">Reference proteome</keyword>
<dbReference type="PANTHER" id="PTHR35091:SF2">
    <property type="entry name" value="FLAGELLAR PROTEIN FLIL"/>
    <property type="match status" value="1"/>
</dbReference>
<evidence type="ECO:0000313" key="12">
    <source>
        <dbReference type="Proteomes" id="UP000004491"/>
    </source>
</evidence>
<dbReference type="GO" id="GO:0009425">
    <property type="term" value="C:bacterial-type flagellum basal body"/>
    <property type="evidence" value="ECO:0007669"/>
    <property type="project" value="InterPro"/>
</dbReference>
<gene>
    <name evidence="11" type="primary">fliL</name>
    <name evidence="11" type="ORF">Rifp1Sym_ct00020</name>
</gene>
<sequence>MHLDCRNNLGEWAMAKDAAKEDLELGDEKPGKKKLIIIIAVATVLLLGGGAAAYFLLMGDEAPTEEEVAQEQEQAKEEEPAAEVEKGPPQYHALDPVFVVNLPGKPSLIQVGVTVRVRSDQMVEFLKHNDPMIRHHFLDLLGAKDGKVLKNREAKEALQREMLDKLNGIVKELDGPGEVEALYFTNFVMQ</sequence>
<dbReference type="Pfam" id="PF03748">
    <property type="entry name" value="FliL"/>
    <property type="match status" value="1"/>
</dbReference>
<dbReference type="GO" id="GO:0005886">
    <property type="term" value="C:plasma membrane"/>
    <property type="evidence" value="ECO:0007669"/>
    <property type="project" value="UniProtKB-SubCell"/>
</dbReference>
<evidence type="ECO:0000256" key="7">
    <source>
        <dbReference type="ARBA" id="ARBA00022779"/>
    </source>
</evidence>
<keyword evidence="7 10" id="KW-0283">Flagellar rotation</keyword>
<keyword evidence="11" id="KW-0282">Flagellum</keyword>
<dbReference type="Proteomes" id="UP000004491">
    <property type="component" value="Unassembled WGS sequence"/>
</dbReference>
<dbReference type="InterPro" id="IPR005503">
    <property type="entry name" value="FliL"/>
</dbReference>
<evidence type="ECO:0000313" key="11">
    <source>
        <dbReference type="EMBL" id="EGV50591.1"/>
    </source>
</evidence>
<keyword evidence="4" id="KW-1003">Cell membrane</keyword>
<name>G2DFK2_9GAMM</name>
<evidence type="ECO:0000256" key="10">
    <source>
        <dbReference type="RuleBase" id="RU364125"/>
    </source>
</evidence>
<dbReference type="EMBL" id="AFOC01000073">
    <property type="protein sequence ID" value="EGV50591.1"/>
    <property type="molecule type" value="Genomic_DNA"/>
</dbReference>
<reference evidence="11" key="1">
    <citation type="journal article" date="2011" name="ISME J.">
        <title>The endosymbionts of the deep-sea tubeworms Riftia pachyptila and Tevnia jerichonana share an identical physiology as revealed by proteogenomic analyses.</title>
        <authorList>
            <person name="Gardebrecht A."/>
            <person name="Markert S."/>
            <person name="Felbeck H."/>
            <person name="Thuermer A."/>
            <person name="Albrecht D."/>
            <person name="Wollherr A."/>
            <person name="Kabisch J."/>
            <person name="Lehmann R."/>
            <person name="Daniel R."/>
            <person name="Liesegang H."/>
            <person name="Hecker M."/>
            <person name="Sievert S.M."/>
            <person name="Schweder T."/>
        </authorList>
    </citation>
    <scope>NUCLEOTIDE SEQUENCE [LARGE SCALE GENOMIC DNA]</scope>
</reference>
<keyword evidence="11" id="KW-0966">Cell projection</keyword>
<organism evidence="11 12">
    <name type="scientific">endosymbiont of Riftia pachyptila</name>
    <name type="common">vent Ph05</name>
    <dbReference type="NCBI Taxonomy" id="1048808"/>
    <lineage>
        <taxon>Bacteria</taxon>
        <taxon>Pseudomonadati</taxon>
        <taxon>Pseudomonadota</taxon>
        <taxon>Gammaproteobacteria</taxon>
        <taxon>sulfur-oxidizing symbionts</taxon>
    </lineage>
</organism>
<keyword evidence="5 10" id="KW-0145">Chemotaxis</keyword>
<accession>G2DFK2</accession>
<evidence type="ECO:0000256" key="5">
    <source>
        <dbReference type="ARBA" id="ARBA00022500"/>
    </source>
</evidence>
<evidence type="ECO:0000256" key="3">
    <source>
        <dbReference type="ARBA" id="ARBA00008281"/>
    </source>
</evidence>
<evidence type="ECO:0000256" key="6">
    <source>
        <dbReference type="ARBA" id="ARBA00022692"/>
    </source>
</evidence>
<protein>
    <recommendedName>
        <fullName evidence="10">Flagellar protein FliL</fullName>
    </recommendedName>
</protein>
<keyword evidence="11" id="KW-0969">Cilium</keyword>
<comment type="similarity">
    <text evidence="3 10">Belongs to the FliL family.</text>
</comment>
<dbReference type="GO" id="GO:0006935">
    <property type="term" value="P:chemotaxis"/>
    <property type="evidence" value="ECO:0007669"/>
    <property type="project" value="UniProtKB-KW"/>
</dbReference>
<dbReference type="PANTHER" id="PTHR35091">
    <property type="entry name" value="FLAGELLAR PROTEIN FLIL"/>
    <property type="match status" value="1"/>
</dbReference>
<dbReference type="GO" id="GO:0071978">
    <property type="term" value="P:bacterial-type flagellum-dependent swarming motility"/>
    <property type="evidence" value="ECO:0007669"/>
    <property type="project" value="TreeGrafter"/>
</dbReference>
<dbReference type="AlphaFoldDB" id="G2DFK2"/>
<comment type="function">
    <text evidence="1 10">Controls the rotational direction of flagella during chemotaxis.</text>
</comment>
<keyword evidence="6 10" id="KW-0812">Transmembrane</keyword>
<keyword evidence="9 10" id="KW-0472">Membrane</keyword>
<comment type="caution">
    <text evidence="11">The sequence shown here is derived from an EMBL/GenBank/DDBJ whole genome shotgun (WGS) entry which is preliminary data.</text>
</comment>
<keyword evidence="10" id="KW-0997">Cell inner membrane</keyword>